<dbReference type="RefSeq" id="WP_125224093.1">
    <property type="nucleotide sequence ID" value="NZ_QUSX01000004.1"/>
</dbReference>
<dbReference type="AlphaFoldDB" id="A0A3R8RKE7"/>
<dbReference type="OrthoDB" id="658622at2"/>
<gene>
    <name evidence="1" type="ORF">DZC72_17015</name>
</gene>
<sequence length="278" mass="32050">MIKRAINKNIDIADKNFKKLSIQVSLNGLSFCIADIVSHRVLLSDNKWFSHELNPIELLEEVKTLLDKNGLTDKKFDEVVVVHTNNLFTLVPKPLFKEDFLLDYLKFNTKILATDALAFDELENLDIVNIYVPYMNVNNHIYDLYGEFTFVHNGTVLIQSLLDHHSNQKEAVCFVHVGKKQMDVIVLKQKSLLFYNSFLYETKEDFAYYLLFVLEQLELDTESTPVKFFGNIEEDDDTFQICYSYIKDLAIFVPTAPSHLDLGLPDTSTIDFTVLSTL</sequence>
<organism evidence="1 2">
    <name type="scientific">Maribacter algicola</name>
    <dbReference type="NCBI Taxonomy" id="2498892"/>
    <lineage>
        <taxon>Bacteria</taxon>
        <taxon>Pseudomonadati</taxon>
        <taxon>Bacteroidota</taxon>
        <taxon>Flavobacteriia</taxon>
        <taxon>Flavobacteriales</taxon>
        <taxon>Flavobacteriaceae</taxon>
        <taxon>Maribacter</taxon>
    </lineage>
</organism>
<accession>A0A3R8RKE7</accession>
<dbReference type="InterPro" id="IPR024213">
    <property type="entry name" value="DUF3822"/>
</dbReference>
<dbReference type="CDD" id="cd24013">
    <property type="entry name" value="ASKHA_ATPase_BT3980-like"/>
    <property type="match status" value="1"/>
</dbReference>
<protein>
    <submittedName>
        <fullName evidence="1">DUF3822 family protein</fullName>
    </submittedName>
</protein>
<keyword evidence="2" id="KW-1185">Reference proteome</keyword>
<name>A0A3R8RKE7_9FLAO</name>
<dbReference type="Gene3D" id="3.30.420.260">
    <property type="match status" value="1"/>
</dbReference>
<evidence type="ECO:0000313" key="1">
    <source>
        <dbReference type="EMBL" id="RRQ47682.1"/>
    </source>
</evidence>
<dbReference type="EMBL" id="QUSX01000004">
    <property type="protein sequence ID" value="RRQ47682.1"/>
    <property type="molecule type" value="Genomic_DNA"/>
</dbReference>
<comment type="caution">
    <text evidence="1">The sequence shown here is derived from an EMBL/GenBank/DDBJ whole genome shotgun (WGS) entry which is preliminary data.</text>
</comment>
<evidence type="ECO:0000313" key="2">
    <source>
        <dbReference type="Proteomes" id="UP000286990"/>
    </source>
</evidence>
<proteinExistence type="predicted"/>
<reference evidence="2" key="1">
    <citation type="submission" date="2018-12" db="EMBL/GenBank/DDBJ databases">
        <title>Maribacter lutimaris sp. nov., isolated from marine sediment.</title>
        <authorList>
            <person name="Kim K.K."/>
        </authorList>
    </citation>
    <scope>NUCLEOTIDE SEQUENCE [LARGE SCALE GENOMIC DNA]</scope>
    <source>
        <strain evidence="2">PoM-212</strain>
    </source>
</reference>
<dbReference type="Gene3D" id="3.30.420.250">
    <property type="match status" value="1"/>
</dbReference>
<dbReference type="Proteomes" id="UP000286990">
    <property type="component" value="Unassembled WGS sequence"/>
</dbReference>
<dbReference type="Pfam" id="PF12864">
    <property type="entry name" value="DUF3822"/>
    <property type="match status" value="1"/>
</dbReference>